<feature type="transmembrane region" description="Helical" evidence="1">
    <location>
        <begin position="89"/>
        <end position="112"/>
    </location>
</feature>
<keyword evidence="1" id="KW-0812">Transmembrane</keyword>
<sequence>MEHQALPVGLILPPESKIDGCFERGNNKVIDMEIDMIVGKNVGKLDTVFEKSTTLVQFMRTKYLVMRILINYIYLLVLASIILCNDSQSMSIISIFFSYTCRVIFHLVDVLFEWNNKHFLWGFILPHETDIDGGSEKGINRVIDMEIDMIVGESVGKLEIVFLKTTL</sequence>
<organism evidence="2 3">
    <name type="scientific">Solanum commersonii</name>
    <name type="common">Commerson's wild potato</name>
    <name type="synonym">Commerson's nightshade</name>
    <dbReference type="NCBI Taxonomy" id="4109"/>
    <lineage>
        <taxon>Eukaryota</taxon>
        <taxon>Viridiplantae</taxon>
        <taxon>Streptophyta</taxon>
        <taxon>Embryophyta</taxon>
        <taxon>Tracheophyta</taxon>
        <taxon>Spermatophyta</taxon>
        <taxon>Magnoliopsida</taxon>
        <taxon>eudicotyledons</taxon>
        <taxon>Gunneridae</taxon>
        <taxon>Pentapetalae</taxon>
        <taxon>asterids</taxon>
        <taxon>lamiids</taxon>
        <taxon>Solanales</taxon>
        <taxon>Solanaceae</taxon>
        <taxon>Solanoideae</taxon>
        <taxon>Solaneae</taxon>
        <taxon>Solanum</taxon>
    </lineage>
</organism>
<protein>
    <recommendedName>
        <fullName evidence="4">Transmembrane protein</fullName>
    </recommendedName>
</protein>
<evidence type="ECO:0000313" key="2">
    <source>
        <dbReference type="EMBL" id="KAG5571169.1"/>
    </source>
</evidence>
<dbReference type="EMBL" id="JACXVP010000012">
    <property type="protein sequence ID" value="KAG5571169.1"/>
    <property type="molecule type" value="Genomic_DNA"/>
</dbReference>
<dbReference type="AlphaFoldDB" id="A0A9J5W6S9"/>
<keyword evidence="1" id="KW-0472">Membrane</keyword>
<name>A0A9J5W6S9_SOLCO</name>
<evidence type="ECO:0000256" key="1">
    <source>
        <dbReference type="SAM" id="Phobius"/>
    </source>
</evidence>
<evidence type="ECO:0000313" key="3">
    <source>
        <dbReference type="Proteomes" id="UP000824120"/>
    </source>
</evidence>
<keyword evidence="3" id="KW-1185">Reference proteome</keyword>
<feature type="transmembrane region" description="Helical" evidence="1">
    <location>
        <begin position="64"/>
        <end position="83"/>
    </location>
</feature>
<reference evidence="2 3" key="1">
    <citation type="submission" date="2020-09" db="EMBL/GenBank/DDBJ databases">
        <title>De no assembly of potato wild relative species, Solanum commersonii.</title>
        <authorList>
            <person name="Cho K."/>
        </authorList>
    </citation>
    <scope>NUCLEOTIDE SEQUENCE [LARGE SCALE GENOMIC DNA]</scope>
    <source>
        <strain evidence="2">LZ3.2</strain>
        <tissue evidence="2">Leaf</tissue>
    </source>
</reference>
<evidence type="ECO:0008006" key="4">
    <source>
        <dbReference type="Google" id="ProtNLM"/>
    </source>
</evidence>
<comment type="caution">
    <text evidence="2">The sequence shown here is derived from an EMBL/GenBank/DDBJ whole genome shotgun (WGS) entry which is preliminary data.</text>
</comment>
<gene>
    <name evidence="2" type="ORF">H5410_060935</name>
</gene>
<proteinExistence type="predicted"/>
<accession>A0A9J5W6S9</accession>
<dbReference type="Proteomes" id="UP000824120">
    <property type="component" value="Chromosome 12"/>
</dbReference>
<keyword evidence="1" id="KW-1133">Transmembrane helix</keyword>